<organism evidence="1 2">
    <name type="scientific">Fragilariopsis cylindrus CCMP1102</name>
    <dbReference type="NCBI Taxonomy" id="635003"/>
    <lineage>
        <taxon>Eukaryota</taxon>
        <taxon>Sar</taxon>
        <taxon>Stramenopiles</taxon>
        <taxon>Ochrophyta</taxon>
        <taxon>Bacillariophyta</taxon>
        <taxon>Bacillariophyceae</taxon>
        <taxon>Bacillariophycidae</taxon>
        <taxon>Bacillariales</taxon>
        <taxon>Bacillariaceae</taxon>
        <taxon>Fragilariopsis</taxon>
    </lineage>
</organism>
<dbReference type="InParanoid" id="A0A1E7EJ18"/>
<evidence type="ECO:0000313" key="1">
    <source>
        <dbReference type="EMBL" id="OEU05898.1"/>
    </source>
</evidence>
<name>A0A1E7EJ18_9STRA</name>
<sequence>MIRRAPTRPPPPMSRDIFSLGACVRVDPSTTTRKVDVNYIENSIGIINSPPFITETRLHPQSFDLLGCGGVGTTRSGGRCRIEFEHEYNPQKLLPDDIYELLVQEGSVNHADYEYFTGGIDDEFDQIWEEDERFQAWYWELD</sequence>
<reference evidence="1 2" key="1">
    <citation type="submission" date="2016-09" db="EMBL/GenBank/DDBJ databases">
        <title>Extensive genetic diversity and differential bi-allelic expression allows diatom success in the polar Southern Ocean.</title>
        <authorList>
            <consortium name="DOE Joint Genome Institute"/>
            <person name="Mock T."/>
            <person name="Otillar R.P."/>
            <person name="Strauss J."/>
            <person name="Dupont C."/>
            <person name="Frickenhaus S."/>
            <person name="Maumus F."/>
            <person name="Mcmullan M."/>
            <person name="Sanges R."/>
            <person name="Schmutz J."/>
            <person name="Toseland A."/>
            <person name="Valas R."/>
            <person name="Veluchamy A."/>
            <person name="Ward B.J."/>
            <person name="Allen A."/>
            <person name="Barry K."/>
            <person name="Falciatore A."/>
            <person name="Ferrante M."/>
            <person name="Fortunato A.E."/>
            <person name="Gloeckner G."/>
            <person name="Gruber A."/>
            <person name="Hipkin R."/>
            <person name="Janech M."/>
            <person name="Kroth P."/>
            <person name="Leese F."/>
            <person name="Lindquist E."/>
            <person name="Lyon B.R."/>
            <person name="Martin J."/>
            <person name="Mayer C."/>
            <person name="Parker M."/>
            <person name="Quesneville H."/>
            <person name="Raymond J."/>
            <person name="Uhlig C."/>
            <person name="Valentin K.U."/>
            <person name="Worden A.Z."/>
            <person name="Armbrust E.V."/>
            <person name="Bowler C."/>
            <person name="Green B."/>
            <person name="Moulton V."/>
            <person name="Van Oosterhout C."/>
            <person name="Grigoriev I."/>
        </authorList>
    </citation>
    <scope>NUCLEOTIDE SEQUENCE [LARGE SCALE GENOMIC DNA]</scope>
    <source>
        <strain evidence="1 2">CCMP1102</strain>
    </source>
</reference>
<dbReference type="AlphaFoldDB" id="A0A1E7EJ18"/>
<dbReference type="KEGG" id="fcy:FRACYDRAFT_257546"/>
<dbReference type="Proteomes" id="UP000095751">
    <property type="component" value="Unassembled WGS sequence"/>
</dbReference>
<accession>A0A1E7EJ18</accession>
<dbReference type="EMBL" id="KV784447">
    <property type="protein sequence ID" value="OEU05898.1"/>
    <property type="molecule type" value="Genomic_DNA"/>
</dbReference>
<protein>
    <submittedName>
        <fullName evidence="1">Uncharacterized protein</fullName>
    </submittedName>
</protein>
<proteinExistence type="predicted"/>
<evidence type="ECO:0000313" key="2">
    <source>
        <dbReference type="Proteomes" id="UP000095751"/>
    </source>
</evidence>
<gene>
    <name evidence="1" type="ORF">FRACYDRAFT_257546</name>
</gene>
<keyword evidence="2" id="KW-1185">Reference proteome</keyword>